<feature type="transmembrane region" description="Helical" evidence="1">
    <location>
        <begin position="29"/>
        <end position="48"/>
    </location>
</feature>
<dbReference type="AlphaFoldDB" id="A0A4U8Q6R3"/>
<dbReference type="OrthoDB" id="9796142at2"/>
<dbReference type="RefSeq" id="WP_070041737.1">
    <property type="nucleotide sequence ID" value="NZ_CABMJZ010000080.1"/>
</dbReference>
<dbReference type="Proteomes" id="UP000306509">
    <property type="component" value="Unassembled WGS sequence"/>
</dbReference>
<gene>
    <name evidence="2" type="ORF">DSM106044_03423</name>
</gene>
<dbReference type="EMBL" id="QGQD01000066">
    <property type="protein sequence ID" value="TLC99782.1"/>
    <property type="molecule type" value="Genomic_DNA"/>
</dbReference>
<sequence length="245" mass="28005">MDYNQYNFTGKQWIYQVLLYGVIDGAVSILFYRSFLAFMVLLPGFFFFQKQRKGDYILAGKKELSKQFLTGIQAVSAALSVGYSVENAFEEALEDMERVYENDDMIMKEFTHIRNQLKLNHTLENLLLDLAKRSRIEEIENFAEVFSAAKRTGGDLITIIRNTILCISQKEETKMEIETCLSAKRLEQKIMSGVPFMILIYVGIASPGFLDVMYHNPAGICIMSLCLITYGAAYMWGKKIVDIEV</sequence>
<feature type="transmembrane region" description="Helical" evidence="1">
    <location>
        <begin position="216"/>
        <end position="236"/>
    </location>
</feature>
<dbReference type="PANTHER" id="PTHR35007:SF1">
    <property type="entry name" value="PILUS ASSEMBLY PROTEIN"/>
    <property type="match status" value="1"/>
</dbReference>
<keyword evidence="1" id="KW-1133">Transmembrane helix</keyword>
<name>A0A4U8Q6R3_9FIRM</name>
<reference evidence="2 3" key="1">
    <citation type="journal article" date="2019" name="Anaerobe">
        <title>Detection of Robinsoniella peoriensis in multiple bone samples of a trauma patient.</title>
        <authorList>
            <person name="Schrottner P."/>
            <person name="Hartwich K."/>
            <person name="Bunk B."/>
            <person name="Schober I."/>
            <person name="Helbig S."/>
            <person name="Rudolph W.W."/>
            <person name="Gunzer F."/>
        </authorList>
    </citation>
    <scope>NUCLEOTIDE SEQUENCE [LARGE SCALE GENOMIC DNA]</scope>
    <source>
        <strain evidence="2 3">DSM 106044</strain>
    </source>
</reference>
<comment type="caution">
    <text evidence="2">The sequence shown here is derived from an EMBL/GenBank/DDBJ whole genome shotgun (WGS) entry which is preliminary data.</text>
</comment>
<keyword evidence="1" id="KW-0472">Membrane</keyword>
<evidence type="ECO:0000256" key="1">
    <source>
        <dbReference type="SAM" id="Phobius"/>
    </source>
</evidence>
<feature type="transmembrane region" description="Helical" evidence="1">
    <location>
        <begin position="190"/>
        <end position="210"/>
    </location>
</feature>
<proteinExistence type="predicted"/>
<dbReference type="STRING" id="180332.GCA_000797495_01172"/>
<accession>A0A4U8Q6R3</accession>
<organism evidence="2 3">
    <name type="scientific">Robinsoniella peoriensis</name>
    <dbReference type="NCBI Taxonomy" id="180332"/>
    <lineage>
        <taxon>Bacteria</taxon>
        <taxon>Bacillati</taxon>
        <taxon>Bacillota</taxon>
        <taxon>Clostridia</taxon>
        <taxon>Lachnospirales</taxon>
        <taxon>Lachnospiraceae</taxon>
        <taxon>Robinsoniella</taxon>
    </lineage>
</organism>
<evidence type="ECO:0000313" key="3">
    <source>
        <dbReference type="Proteomes" id="UP000306509"/>
    </source>
</evidence>
<dbReference type="PANTHER" id="PTHR35007">
    <property type="entry name" value="INTEGRAL MEMBRANE PROTEIN-RELATED"/>
    <property type="match status" value="1"/>
</dbReference>
<keyword evidence="3" id="KW-1185">Reference proteome</keyword>
<protein>
    <submittedName>
        <fullName evidence="2">Flp pilus assembly protein TadB</fullName>
    </submittedName>
</protein>
<evidence type="ECO:0000313" key="2">
    <source>
        <dbReference type="EMBL" id="TLC99782.1"/>
    </source>
</evidence>
<keyword evidence="1" id="KW-0812">Transmembrane</keyword>